<organism evidence="6 7">
    <name type="scientific">Nocardia mangyaensis</name>
    <dbReference type="NCBI Taxonomy" id="2213200"/>
    <lineage>
        <taxon>Bacteria</taxon>
        <taxon>Bacillati</taxon>
        <taxon>Actinomycetota</taxon>
        <taxon>Actinomycetes</taxon>
        <taxon>Mycobacteriales</taxon>
        <taxon>Nocardiaceae</taxon>
        <taxon>Nocardia</taxon>
    </lineage>
</organism>
<protein>
    <submittedName>
        <fullName evidence="6">DoxX family protein</fullName>
    </submittedName>
</protein>
<comment type="subcellular location">
    <subcellularLocation>
        <location evidence="1">Membrane</location>
        <topology evidence="1">Multi-pass membrane protein</topology>
    </subcellularLocation>
</comment>
<accession>A0A1J0VQF4</accession>
<dbReference type="EMBL" id="CP018082">
    <property type="protein sequence ID" value="APE34275.1"/>
    <property type="molecule type" value="Genomic_DNA"/>
</dbReference>
<evidence type="ECO:0000256" key="4">
    <source>
        <dbReference type="ARBA" id="ARBA00023136"/>
    </source>
</evidence>
<gene>
    <name evidence="6" type="ORF">BOX37_10265</name>
</gene>
<evidence type="ECO:0000313" key="6">
    <source>
        <dbReference type="EMBL" id="APE34275.1"/>
    </source>
</evidence>
<evidence type="ECO:0000256" key="5">
    <source>
        <dbReference type="SAM" id="Phobius"/>
    </source>
</evidence>
<dbReference type="RefSeq" id="WP_071927456.1">
    <property type="nucleotide sequence ID" value="NZ_CP018082.1"/>
</dbReference>
<keyword evidence="4 5" id="KW-0472">Membrane</keyword>
<keyword evidence="2 5" id="KW-0812">Transmembrane</keyword>
<feature type="transmembrane region" description="Helical" evidence="5">
    <location>
        <begin position="100"/>
        <end position="120"/>
    </location>
</feature>
<dbReference type="Proteomes" id="UP000183810">
    <property type="component" value="Chromosome"/>
</dbReference>
<reference evidence="6" key="1">
    <citation type="submission" date="2016-11" db="EMBL/GenBank/DDBJ databases">
        <authorList>
            <person name="Jaros S."/>
            <person name="Januszkiewicz K."/>
            <person name="Wedrychowicz H."/>
        </authorList>
    </citation>
    <scope>NUCLEOTIDE SEQUENCE [LARGE SCALE GENOMIC DNA]</scope>
    <source>
        <strain evidence="6">Y48</strain>
    </source>
</reference>
<keyword evidence="7" id="KW-1185">Reference proteome</keyword>
<sequence>MDIVFLVGRILLAAIFAFSALGHFTQADGMAQYAAAKGVPAAKAGVLASGVIAVLAALSLVLGVWIDLGALLLVVFLVPVSVLMHAFWKETDPQVKQTELISFNKNLAIIGGALILFYLVNTTQQVALGLTGPLFGAF</sequence>
<dbReference type="KEGG" id="nsl:BOX37_10265"/>
<dbReference type="GO" id="GO:0016020">
    <property type="term" value="C:membrane"/>
    <property type="evidence" value="ECO:0007669"/>
    <property type="project" value="UniProtKB-SubCell"/>
</dbReference>
<keyword evidence="3 5" id="KW-1133">Transmembrane helix</keyword>
<evidence type="ECO:0000256" key="1">
    <source>
        <dbReference type="ARBA" id="ARBA00004141"/>
    </source>
</evidence>
<evidence type="ECO:0000256" key="2">
    <source>
        <dbReference type="ARBA" id="ARBA00022692"/>
    </source>
</evidence>
<dbReference type="AlphaFoldDB" id="A0A1J0VQF4"/>
<dbReference type="InterPro" id="IPR032808">
    <property type="entry name" value="DoxX"/>
</dbReference>
<feature type="transmembrane region" description="Helical" evidence="5">
    <location>
        <begin position="46"/>
        <end position="65"/>
    </location>
</feature>
<name>A0A1J0VQF4_9NOCA</name>
<dbReference type="Pfam" id="PF07681">
    <property type="entry name" value="DoxX"/>
    <property type="match status" value="1"/>
</dbReference>
<evidence type="ECO:0000256" key="3">
    <source>
        <dbReference type="ARBA" id="ARBA00022989"/>
    </source>
</evidence>
<feature type="transmembrane region" description="Helical" evidence="5">
    <location>
        <begin position="70"/>
        <end position="88"/>
    </location>
</feature>
<dbReference type="OrthoDB" id="329282at2"/>
<proteinExistence type="predicted"/>
<evidence type="ECO:0000313" key="7">
    <source>
        <dbReference type="Proteomes" id="UP000183810"/>
    </source>
</evidence>